<dbReference type="RefSeq" id="WP_044431761.1">
    <property type="nucleotide sequence ID" value="NZ_BJYZ01000024.1"/>
</dbReference>
<feature type="transmembrane region" description="Helical" evidence="1">
    <location>
        <begin position="88"/>
        <end position="109"/>
    </location>
</feature>
<evidence type="ECO:0000313" key="3">
    <source>
        <dbReference type="Proteomes" id="UP000321523"/>
    </source>
</evidence>
<keyword evidence="1" id="KW-0472">Membrane</keyword>
<dbReference type="AlphaFoldDB" id="A0A512DWK1"/>
<dbReference type="InterPro" id="IPR013901">
    <property type="entry name" value="Anthrone_oxy"/>
</dbReference>
<name>A0A512DWK1_9PROT</name>
<dbReference type="Proteomes" id="UP000321523">
    <property type="component" value="Unassembled WGS sequence"/>
</dbReference>
<keyword evidence="3" id="KW-1185">Reference proteome</keyword>
<protein>
    <submittedName>
        <fullName evidence="2">Membrane protein</fullName>
    </submittedName>
</protein>
<feature type="transmembrane region" description="Helical" evidence="1">
    <location>
        <begin position="53"/>
        <end position="82"/>
    </location>
</feature>
<comment type="caution">
    <text evidence="2">The sequence shown here is derived from an EMBL/GenBank/DDBJ whole genome shotgun (WGS) entry which is preliminary data.</text>
</comment>
<feature type="transmembrane region" description="Helical" evidence="1">
    <location>
        <begin position="6"/>
        <end position="32"/>
    </location>
</feature>
<evidence type="ECO:0000313" key="2">
    <source>
        <dbReference type="EMBL" id="GEO40841.1"/>
    </source>
</evidence>
<evidence type="ECO:0000256" key="1">
    <source>
        <dbReference type="SAM" id="Phobius"/>
    </source>
</evidence>
<accession>A0A512DWK1</accession>
<dbReference type="OrthoDB" id="428263at2"/>
<gene>
    <name evidence="2" type="ORF">SAE02_49890</name>
</gene>
<dbReference type="EMBL" id="BJYZ01000024">
    <property type="protein sequence ID" value="GEO40841.1"/>
    <property type="molecule type" value="Genomic_DNA"/>
</dbReference>
<reference evidence="2 3" key="1">
    <citation type="submission" date="2019-07" db="EMBL/GenBank/DDBJ databases">
        <title>Whole genome shotgun sequence of Skermanella aerolata NBRC 106429.</title>
        <authorList>
            <person name="Hosoyama A."/>
            <person name="Uohara A."/>
            <person name="Ohji S."/>
            <person name="Ichikawa N."/>
        </authorList>
    </citation>
    <scope>NUCLEOTIDE SEQUENCE [LARGE SCALE GENOMIC DNA]</scope>
    <source>
        <strain evidence="2 3">NBRC 106429</strain>
    </source>
</reference>
<keyword evidence="1" id="KW-1133">Transmembrane helix</keyword>
<dbReference type="Pfam" id="PF08592">
    <property type="entry name" value="Anthrone_oxy"/>
    <property type="match status" value="1"/>
</dbReference>
<organism evidence="2 3">
    <name type="scientific">Skermanella aerolata</name>
    <dbReference type="NCBI Taxonomy" id="393310"/>
    <lineage>
        <taxon>Bacteria</taxon>
        <taxon>Pseudomonadati</taxon>
        <taxon>Pseudomonadota</taxon>
        <taxon>Alphaproteobacteria</taxon>
        <taxon>Rhodospirillales</taxon>
        <taxon>Azospirillaceae</taxon>
        <taxon>Skermanella</taxon>
    </lineage>
</organism>
<keyword evidence="1" id="KW-0812">Transmembrane</keyword>
<proteinExistence type="predicted"/>
<sequence>MSEGILAGLIGATALGCGVVGGVFFAFSSFVMTALGRLPAVEGMAAMRSINRVAVTPLFMGALFGTAAACLALALTAFGGWAGERAGWLLAGSGTYLLGVVAVTAVFNVPRNEKLARIDPHGTEGERLWQRYLVEWTGWNHVRTVAGGAAAALLMAALR</sequence>